<dbReference type="InterPro" id="IPR003441">
    <property type="entry name" value="NAC-dom"/>
</dbReference>
<dbReference type="EMBL" id="CAUOFW020001162">
    <property type="protein sequence ID" value="CAK9141678.1"/>
    <property type="molecule type" value="Genomic_DNA"/>
</dbReference>
<dbReference type="Gene3D" id="2.170.150.80">
    <property type="entry name" value="NAC domain"/>
    <property type="match status" value="1"/>
</dbReference>
<keyword evidence="3" id="KW-0804">Transcription</keyword>
<comment type="caution">
    <text evidence="6">The sequence shown here is derived from an EMBL/GenBank/DDBJ whole genome shotgun (WGS) entry which is preliminary data.</text>
</comment>
<evidence type="ECO:0000313" key="6">
    <source>
        <dbReference type="EMBL" id="CAK9141678.1"/>
    </source>
</evidence>
<dbReference type="InterPro" id="IPR036093">
    <property type="entry name" value="NAC_dom_sf"/>
</dbReference>
<dbReference type="PANTHER" id="PTHR31744:SF221">
    <property type="entry name" value="NAC DOMAIN-CONTAINING PROTEIN 43-LIKE"/>
    <property type="match status" value="1"/>
</dbReference>
<proteinExistence type="predicted"/>
<dbReference type="Pfam" id="PF02365">
    <property type="entry name" value="NAM"/>
    <property type="match status" value="1"/>
</dbReference>
<evidence type="ECO:0000256" key="3">
    <source>
        <dbReference type="ARBA" id="ARBA00023163"/>
    </source>
</evidence>
<evidence type="ECO:0000256" key="2">
    <source>
        <dbReference type="ARBA" id="ARBA00023125"/>
    </source>
</evidence>
<dbReference type="SUPFAM" id="SSF101941">
    <property type="entry name" value="NAC domain"/>
    <property type="match status" value="1"/>
</dbReference>
<dbReference type="PROSITE" id="PS51005">
    <property type="entry name" value="NAC"/>
    <property type="match status" value="1"/>
</dbReference>
<evidence type="ECO:0000259" key="5">
    <source>
        <dbReference type="PROSITE" id="PS51005"/>
    </source>
</evidence>
<dbReference type="PANTHER" id="PTHR31744">
    <property type="entry name" value="PROTEIN CUP-SHAPED COTYLEDON 2-RELATED"/>
    <property type="match status" value="1"/>
</dbReference>
<keyword evidence="4" id="KW-0539">Nucleus</keyword>
<dbReference type="AlphaFoldDB" id="A0ABC8R9K6"/>
<evidence type="ECO:0000256" key="1">
    <source>
        <dbReference type="ARBA" id="ARBA00023015"/>
    </source>
</evidence>
<evidence type="ECO:0000256" key="4">
    <source>
        <dbReference type="ARBA" id="ARBA00023242"/>
    </source>
</evidence>
<organism evidence="6 7">
    <name type="scientific">Ilex paraguariensis</name>
    <name type="common">yerba mate</name>
    <dbReference type="NCBI Taxonomy" id="185542"/>
    <lineage>
        <taxon>Eukaryota</taxon>
        <taxon>Viridiplantae</taxon>
        <taxon>Streptophyta</taxon>
        <taxon>Embryophyta</taxon>
        <taxon>Tracheophyta</taxon>
        <taxon>Spermatophyta</taxon>
        <taxon>Magnoliopsida</taxon>
        <taxon>eudicotyledons</taxon>
        <taxon>Gunneridae</taxon>
        <taxon>Pentapetalae</taxon>
        <taxon>asterids</taxon>
        <taxon>campanulids</taxon>
        <taxon>Aquifoliales</taxon>
        <taxon>Aquifoliaceae</taxon>
        <taxon>Ilex</taxon>
    </lineage>
</organism>
<name>A0ABC8R9K6_9AQUA</name>
<protein>
    <recommendedName>
        <fullName evidence="5">NAC domain-containing protein</fullName>
    </recommendedName>
</protein>
<keyword evidence="7" id="KW-1185">Reference proteome</keyword>
<accession>A0ABC8R9K6</accession>
<keyword evidence="2" id="KW-0238">DNA-binding</keyword>
<gene>
    <name evidence="6" type="ORF">ILEXP_LOCUS9271</name>
</gene>
<dbReference type="Proteomes" id="UP001642360">
    <property type="component" value="Unassembled WGS sequence"/>
</dbReference>
<keyword evidence="1" id="KW-0805">Transcription regulation</keyword>
<sequence length="415" mass="47701">MTPMFDLLHLIIIEKTENNSSFVGRKRSSANQFKEKMNLSVNGQSQVPPGFRFYPTEEELLCYYLKKKVSHEMIDFNVIREVGLNKLEPWDIQEKCKIGGTPHNECYFFCHKDRKYPTGSRTNRATAAGFWKATGRDKTIYSCYRKIGMRKTLVFYEGRAPYGQKSDWIIYEYRLDDTKASNLVRTSTPEDPWVVCRIFRKRNFHKNLQSPQSTSSSPDSMAEAYTSDKNGVLTQTFSSKGKSYKQEKREIDDRNINNNKILHYLDQIDREFSEEFPNMFFHLPRPEIQTASISLHGNISSFNQDYCFEDCDLQYDEMISKTEPTCTNPGSACIAQSSGTPEEGSHGWAAMDQLVVASQLNVQTEMLEQLSGYGHSTEDFCLSPQDDVLSSEICSSRPNQVAQVYNGEVDFWSFT</sequence>
<evidence type="ECO:0000313" key="7">
    <source>
        <dbReference type="Proteomes" id="UP001642360"/>
    </source>
</evidence>
<reference evidence="6 7" key="1">
    <citation type="submission" date="2024-02" db="EMBL/GenBank/DDBJ databases">
        <authorList>
            <person name="Vignale AGUSTIN F."/>
            <person name="Sosa J E."/>
            <person name="Modenutti C."/>
        </authorList>
    </citation>
    <scope>NUCLEOTIDE SEQUENCE [LARGE SCALE GENOMIC DNA]</scope>
</reference>
<feature type="domain" description="NAC" evidence="5">
    <location>
        <begin position="47"/>
        <end position="201"/>
    </location>
</feature>
<dbReference type="GO" id="GO:0003677">
    <property type="term" value="F:DNA binding"/>
    <property type="evidence" value="ECO:0007669"/>
    <property type="project" value="UniProtKB-KW"/>
</dbReference>